<dbReference type="PRINTS" id="PR00411">
    <property type="entry name" value="PNDRDTASEI"/>
</dbReference>
<keyword evidence="7" id="KW-1015">Disulfide bond</keyword>
<dbReference type="Gene3D" id="3.50.50.60">
    <property type="entry name" value="FAD/NAD(P)-binding domain"/>
    <property type="match status" value="2"/>
</dbReference>
<evidence type="ECO:0000256" key="5">
    <source>
        <dbReference type="ARBA" id="ARBA00022857"/>
    </source>
</evidence>
<keyword evidence="8" id="KW-0676">Redox-active center</keyword>
<dbReference type="InterPro" id="IPR004099">
    <property type="entry name" value="Pyr_nucl-diS_OxRdtase_dimer"/>
</dbReference>
<dbReference type="GO" id="GO:0003955">
    <property type="term" value="F:NAD(P)H dehydrogenase (quinone) activity"/>
    <property type="evidence" value="ECO:0007669"/>
    <property type="project" value="TreeGrafter"/>
</dbReference>
<keyword evidence="4" id="KW-0274">FAD</keyword>
<organism evidence="11">
    <name type="scientific">hydrothermal vent metagenome</name>
    <dbReference type="NCBI Taxonomy" id="652676"/>
    <lineage>
        <taxon>unclassified sequences</taxon>
        <taxon>metagenomes</taxon>
        <taxon>ecological metagenomes</taxon>
    </lineage>
</organism>
<dbReference type="PRINTS" id="PR00368">
    <property type="entry name" value="FADPNR"/>
</dbReference>
<dbReference type="SUPFAM" id="SSF51905">
    <property type="entry name" value="FAD/NAD(P)-binding domain"/>
    <property type="match status" value="1"/>
</dbReference>
<keyword evidence="3" id="KW-0285">Flavoprotein</keyword>
<sequence length="396" mass="41844">MSAKDKGLHIAIVGTGSAAFAAAIKAVEEGARITLIEGGEVIGGTCVNTGCVPSKIFIRGAHIAHLQGHHVVAGIPPNIPDIDRPAMVVQQQEWVEKLRHAKYENILKNNPGITLLRGMARFQDANTLLVTCSDGYEQVLRADRILLAVGASAAVPDIAGLVDTPFWTSTEALLAGTIPSHLIVLGGSVIALELAQAFRYLGSEVSILARSTLLSKEDPVIGAGLQQVFADEGISVVLNSVTDTVNHNGQQFMLATNNGEFCADQLLVATGRQANTAALALDKVGVEIDAQGSIVIDDHMRTNVKNIYAAGDCTHQPQFVYVAAAGTCAARNMTGDNETLDLSIMPTVIFTHPQVGTVGLNVQQAIAQGLVVESRTLSLENVPRALVNMNKPELKN</sequence>
<reference evidence="11" key="1">
    <citation type="submission" date="2018-06" db="EMBL/GenBank/DDBJ databases">
        <authorList>
            <person name="Zhirakovskaya E."/>
        </authorList>
    </citation>
    <scope>NUCLEOTIDE SEQUENCE</scope>
</reference>
<name>A0A3B0ZMH4_9ZZZZ</name>
<dbReference type="Pfam" id="PF02852">
    <property type="entry name" value="Pyr_redox_dim"/>
    <property type="match status" value="1"/>
</dbReference>
<dbReference type="PANTHER" id="PTHR43014:SF2">
    <property type="entry name" value="MERCURIC REDUCTASE"/>
    <property type="match status" value="1"/>
</dbReference>
<evidence type="ECO:0000256" key="4">
    <source>
        <dbReference type="ARBA" id="ARBA00022827"/>
    </source>
</evidence>
<dbReference type="GO" id="GO:0016152">
    <property type="term" value="F:mercury (II) reductase (NADP+) activity"/>
    <property type="evidence" value="ECO:0007669"/>
    <property type="project" value="UniProtKB-EC"/>
</dbReference>
<evidence type="ECO:0000256" key="7">
    <source>
        <dbReference type="ARBA" id="ARBA00023157"/>
    </source>
</evidence>
<evidence type="ECO:0000256" key="6">
    <source>
        <dbReference type="ARBA" id="ARBA00023002"/>
    </source>
</evidence>
<evidence type="ECO:0000259" key="10">
    <source>
        <dbReference type="Pfam" id="PF07992"/>
    </source>
</evidence>
<dbReference type="Pfam" id="PF07992">
    <property type="entry name" value="Pyr_redox_2"/>
    <property type="match status" value="1"/>
</dbReference>
<dbReference type="PANTHER" id="PTHR43014">
    <property type="entry name" value="MERCURIC REDUCTASE"/>
    <property type="match status" value="1"/>
</dbReference>
<comment type="cofactor">
    <cofactor evidence="1">
        <name>FAD</name>
        <dbReference type="ChEBI" id="CHEBI:57692"/>
    </cofactor>
</comment>
<dbReference type="PROSITE" id="PS00076">
    <property type="entry name" value="PYRIDINE_REDOX_1"/>
    <property type="match status" value="1"/>
</dbReference>
<dbReference type="InterPro" id="IPR012999">
    <property type="entry name" value="Pyr_OxRdtase_I_AS"/>
</dbReference>
<dbReference type="AlphaFoldDB" id="A0A3B0ZMH4"/>
<feature type="domain" description="Pyridine nucleotide-disulphide oxidoreductase dimerisation" evidence="9">
    <location>
        <begin position="345"/>
        <end position="390"/>
    </location>
</feature>
<evidence type="ECO:0000256" key="1">
    <source>
        <dbReference type="ARBA" id="ARBA00001974"/>
    </source>
</evidence>
<dbReference type="Gene3D" id="3.30.390.30">
    <property type="match status" value="1"/>
</dbReference>
<gene>
    <name evidence="11" type="ORF">MNBD_GAMMA17-535</name>
</gene>
<dbReference type="GO" id="GO:0050660">
    <property type="term" value="F:flavin adenine dinucleotide binding"/>
    <property type="evidence" value="ECO:0007669"/>
    <property type="project" value="TreeGrafter"/>
</dbReference>
<dbReference type="GO" id="GO:0016668">
    <property type="term" value="F:oxidoreductase activity, acting on a sulfur group of donors, NAD(P) as acceptor"/>
    <property type="evidence" value="ECO:0007669"/>
    <property type="project" value="InterPro"/>
</dbReference>
<feature type="non-terminal residue" evidence="11">
    <location>
        <position position="396"/>
    </location>
</feature>
<evidence type="ECO:0000256" key="3">
    <source>
        <dbReference type="ARBA" id="ARBA00022630"/>
    </source>
</evidence>
<evidence type="ECO:0000256" key="8">
    <source>
        <dbReference type="ARBA" id="ARBA00023284"/>
    </source>
</evidence>
<comment type="similarity">
    <text evidence="2">Belongs to the class-I pyridine nucleotide-disulfide oxidoreductase family.</text>
</comment>
<dbReference type="InterPro" id="IPR016156">
    <property type="entry name" value="FAD/NAD-linked_Rdtase_dimer_sf"/>
</dbReference>
<keyword evidence="5" id="KW-0521">NADP</keyword>
<evidence type="ECO:0000259" key="9">
    <source>
        <dbReference type="Pfam" id="PF02852"/>
    </source>
</evidence>
<dbReference type="InterPro" id="IPR036188">
    <property type="entry name" value="FAD/NAD-bd_sf"/>
</dbReference>
<feature type="domain" description="FAD/NAD(P)-binding" evidence="10">
    <location>
        <begin position="9"/>
        <end position="325"/>
    </location>
</feature>
<evidence type="ECO:0000256" key="2">
    <source>
        <dbReference type="ARBA" id="ARBA00007532"/>
    </source>
</evidence>
<accession>A0A3B0ZMH4</accession>
<proteinExistence type="inferred from homology"/>
<protein>
    <submittedName>
        <fullName evidence="11">Mercuric ion reductase</fullName>
        <ecNumber evidence="11">1.16.1.1</ecNumber>
    </submittedName>
</protein>
<keyword evidence="6 11" id="KW-0560">Oxidoreductase</keyword>
<dbReference type="InterPro" id="IPR023753">
    <property type="entry name" value="FAD/NAD-binding_dom"/>
</dbReference>
<dbReference type="EC" id="1.16.1.1" evidence="11"/>
<dbReference type="EMBL" id="UOFQ01000101">
    <property type="protein sequence ID" value="VAW88537.1"/>
    <property type="molecule type" value="Genomic_DNA"/>
</dbReference>
<evidence type="ECO:0000313" key="11">
    <source>
        <dbReference type="EMBL" id="VAW88537.1"/>
    </source>
</evidence>